<gene>
    <name evidence="18" type="ORF">B9G98_03674</name>
</gene>
<dbReference type="GO" id="GO:0004163">
    <property type="term" value="F:diphosphomevalonate decarboxylase activity"/>
    <property type="evidence" value="ECO:0007669"/>
    <property type="project" value="UniProtKB-UniRule"/>
</dbReference>
<evidence type="ECO:0000256" key="12">
    <source>
        <dbReference type="ARBA" id="ARBA00023239"/>
    </source>
</evidence>
<evidence type="ECO:0000256" key="5">
    <source>
        <dbReference type="ARBA" id="ARBA00022741"/>
    </source>
</evidence>
<dbReference type="InterPro" id="IPR014721">
    <property type="entry name" value="Ribsml_uS5_D2-typ_fold_subgr"/>
</dbReference>
<evidence type="ECO:0000256" key="8">
    <source>
        <dbReference type="ARBA" id="ARBA00023011"/>
    </source>
</evidence>
<dbReference type="SUPFAM" id="SSF54211">
    <property type="entry name" value="Ribosomal protein S5 domain 2-like"/>
    <property type="match status" value="1"/>
</dbReference>
<keyword evidence="11 15" id="KW-0753">Steroid metabolism</keyword>
<evidence type="ECO:0000256" key="13">
    <source>
        <dbReference type="ARBA" id="ARBA00048416"/>
    </source>
</evidence>
<sequence>MPTFSATSTAPVNIATLKYWGKRDVKLNLPTNSSISVTLSQDDLRATTTARASDRYTQDKLWLNGTREEIEKKPRTLTVINELRKARAEMEKADPSLPGLASLKLQIVSENNFPTAAGLASSAAGFAALVNAVALLYKLPHSPTELSVLARQGSGSACRSLFGGYVAWEMGSKDDGSDSQAVEVAPIGHWPSMKAAVLVVSAAKKDVSSTAGMQVTVHTSTLFKERITNVVPQRFEKMKKAIIDRDFPEFARLTMADSNQFHAVCLDSEPPIFYLNDVSRAAIRTVEAINAAAGKIIAAYTFDAGPNCVIYYLEENEQAVLSGLSCLNGVSGFPQVSAAASGDDRWSQQLAAGIERVIMTKVGPGPQSIDAELAEVSS</sequence>
<dbReference type="GO" id="GO:0016126">
    <property type="term" value="P:sterol biosynthetic process"/>
    <property type="evidence" value="ECO:0007669"/>
    <property type="project" value="UniProtKB-KW"/>
</dbReference>
<dbReference type="InterPro" id="IPR053859">
    <property type="entry name" value="MVD-like_N"/>
</dbReference>
<keyword evidence="9 14" id="KW-0443">Lipid metabolism</keyword>
<dbReference type="Pfam" id="PF22700">
    <property type="entry name" value="MVD-like_N"/>
    <property type="match status" value="1"/>
</dbReference>
<dbReference type="InterPro" id="IPR036554">
    <property type="entry name" value="GHMP_kinase_C_sf"/>
</dbReference>
<evidence type="ECO:0000256" key="9">
    <source>
        <dbReference type="ARBA" id="ARBA00023098"/>
    </source>
</evidence>
<evidence type="ECO:0000259" key="16">
    <source>
        <dbReference type="Pfam" id="PF18376"/>
    </source>
</evidence>
<feature type="domain" description="Mvd1 C-terminal" evidence="16">
    <location>
        <begin position="196"/>
        <end position="368"/>
    </location>
</feature>
<dbReference type="InterPro" id="IPR041431">
    <property type="entry name" value="Mvd1_C"/>
</dbReference>
<dbReference type="InterPro" id="IPR020568">
    <property type="entry name" value="Ribosomal_Su5_D2-typ_SF"/>
</dbReference>
<keyword evidence="5 14" id="KW-0547">Nucleotide-binding</keyword>
<dbReference type="EMBL" id="NDIQ01000022">
    <property type="protein sequence ID" value="PRT56054.1"/>
    <property type="molecule type" value="Genomic_DNA"/>
</dbReference>
<evidence type="ECO:0000256" key="14">
    <source>
        <dbReference type="PIRNR" id="PIRNR015950"/>
    </source>
</evidence>
<keyword evidence="10 15" id="KW-1207">Sterol metabolism</keyword>
<proteinExistence type="inferred from homology"/>
<dbReference type="AlphaFoldDB" id="A0A2T0FM42"/>
<evidence type="ECO:0000256" key="11">
    <source>
        <dbReference type="ARBA" id="ARBA00023221"/>
    </source>
</evidence>
<dbReference type="PIRSF" id="PIRSF015950">
    <property type="entry name" value="Mev_P_decrbx"/>
    <property type="match status" value="1"/>
</dbReference>
<evidence type="ECO:0000256" key="2">
    <source>
        <dbReference type="ARBA" id="ARBA00008831"/>
    </source>
</evidence>
<keyword evidence="19" id="KW-1185">Reference proteome</keyword>
<comment type="caution">
    <text evidence="18">The sequence shown here is derived from an EMBL/GenBank/DDBJ whole genome shotgun (WGS) entry which is preliminary data.</text>
</comment>
<dbReference type="OrthoDB" id="10253702at2759"/>
<evidence type="ECO:0000256" key="6">
    <source>
        <dbReference type="ARBA" id="ARBA00022840"/>
    </source>
</evidence>
<reference evidence="18 19" key="1">
    <citation type="submission" date="2017-04" db="EMBL/GenBank/DDBJ databases">
        <title>Genome sequencing of [Candida] sorbophila.</title>
        <authorList>
            <person name="Ahn J.O."/>
        </authorList>
    </citation>
    <scope>NUCLEOTIDE SEQUENCE [LARGE SCALE GENOMIC DNA]</scope>
    <source>
        <strain evidence="18 19">DS02</strain>
    </source>
</reference>
<dbReference type="FunFam" id="3.30.230.10:FF:000018">
    <property type="entry name" value="Diphosphomevalonate decarboxylase"/>
    <property type="match status" value="1"/>
</dbReference>
<accession>A0A2T0FM42</accession>
<keyword evidence="7 15" id="KW-0752">Steroid biosynthesis</keyword>
<dbReference type="GeneID" id="36517422"/>
<dbReference type="InterPro" id="IPR029765">
    <property type="entry name" value="Mev_diP_decarb"/>
</dbReference>
<dbReference type="UniPathway" id="UPA00057">
    <property type="reaction ID" value="UER00100"/>
</dbReference>
<evidence type="ECO:0000256" key="10">
    <source>
        <dbReference type="ARBA" id="ARBA00023166"/>
    </source>
</evidence>
<evidence type="ECO:0000259" key="17">
    <source>
        <dbReference type="Pfam" id="PF22700"/>
    </source>
</evidence>
<dbReference type="PANTHER" id="PTHR10977:SF3">
    <property type="entry name" value="DIPHOSPHOMEVALONATE DECARBOXYLASE"/>
    <property type="match status" value="1"/>
</dbReference>
<dbReference type="Proteomes" id="UP000238350">
    <property type="component" value="Unassembled WGS sequence"/>
</dbReference>
<feature type="domain" description="Diphosphomevalonate decarboxylase-like N-terminal" evidence="17">
    <location>
        <begin position="10"/>
        <end position="180"/>
    </location>
</feature>
<dbReference type="Pfam" id="PF18376">
    <property type="entry name" value="MDD_C"/>
    <property type="match status" value="1"/>
</dbReference>
<comment type="similarity">
    <text evidence="2 14 15">Belongs to the diphosphomevalonate decarboxylase family.</text>
</comment>
<evidence type="ECO:0000256" key="4">
    <source>
        <dbReference type="ARBA" id="ARBA00022516"/>
    </source>
</evidence>
<keyword evidence="8 15" id="KW-0756">Sterol biosynthesis</keyword>
<protein>
    <recommendedName>
        <fullName evidence="3 14">Diphosphomevalonate decarboxylase</fullName>
        <ecNumber evidence="3 14">4.1.1.33</ecNumber>
    </recommendedName>
</protein>
<dbReference type="GO" id="GO:0005829">
    <property type="term" value="C:cytosol"/>
    <property type="evidence" value="ECO:0007669"/>
    <property type="project" value="InterPro"/>
</dbReference>
<comment type="catalytic activity">
    <reaction evidence="13">
        <text>(R)-5-diphosphomevalonate + ATP = isopentenyl diphosphate + ADP + phosphate + CO2</text>
        <dbReference type="Rhea" id="RHEA:23732"/>
        <dbReference type="ChEBI" id="CHEBI:16526"/>
        <dbReference type="ChEBI" id="CHEBI:30616"/>
        <dbReference type="ChEBI" id="CHEBI:43474"/>
        <dbReference type="ChEBI" id="CHEBI:57557"/>
        <dbReference type="ChEBI" id="CHEBI:128769"/>
        <dbReference type="ChEBI" id="CHEBI:456216"/>
        <dbReference type="EC" id="4.1.1.33"/>
    </reaction>
    <physiologicalReaction direction="left-to-right" evidence="13">
        <dbReference type="Rhea" id="RHEA:23733"/>
    </physiologicalReaction>
</comment>
<keyword evidence="4 15" id="KW-0444">Lipid biosynthesis</keyword>
<keyword evidence="12 14" id="KW-0456">Lyase</keyword>
<name>A0A2T0FM42_9ASCO</name>
<dbReference type="STRING" id="45607.A0A2T0FM42"/>
<evidence type="ECO:0000256" key="7">
    <source>
        <dbReference type="ARBA" id="ARBA00022955"/>
    </source>
</evidence>
<evidence type="ECO:0000313" key="18">
    <source>
        <dbReference type="EMBL" id="PRT56054.1"/>
    </source>
</evidence>
<dbReference type="Gene3D" id="3.30.230.10">
    <property type="match status" value="1"/>
</dbReference>
<evidence type="ECO:0000256" key="15">
    <source>
        <dbReference type="RuleBase" id="RU363086"/>
    </source>
</evidence>
<keyword evidence="6 14" id="KW-0067">ATP-binding</keyword>
<dbReference type="Gene3D" id="3.30.70.890">
    <property type="entry name" value="GHMP kinase, C-terminal domain"/>
    <property type="match status" value="1"/>
</dbReference>
<comment type="pathway">
    <text evidence="1 15">Isoprenoid biosynthesis; isopentenyl diphosphate biosynthesis via mevalonate pathway; isopentenyl diphosphate from (R)-mevalonate: step 3/3.</text>
</comment>
<dbReference type="EC" id="4.1.1.33" evidence="3 14"/>
<dbReference type="InterPro" id="IPR005935">
    <property type="entry name" value="Mev_decarb"/>
</dbReference>
<dbReference type="SUPFAM" id="SSF55060">
    <property type="entry name" value="GHMP Kinase, C-terminal domain"/>
    <property type="match status" value="1"/>
</dbReference>
<dbReference type="GO" id="GO:0005524">
    <property type="term" value="F:ATP binding"/>
    <property type="evidence" value="ECO:0007669"/>
    <property type="project" value="UniProtKB-UniRule"/>
</dbReference>
<evidence type="ECO:0000256" key="1">
    <source>
        <dbReference type="ARBA" id="ARBA00005055"/>
    </source>
</evidence>
<dbReference type="PANTHER" id="PTHR10977">
    <property type="entry name" value="DIPHOSPHOMEVALONATE DECARBOXYLASE"/>
    <property type="match status" value="1"/>
</dbReference>
<evidence type="ECO:0000256" key="3">
    <source>
        <dbReference type="ARBA" id="ARBA00012296"/>
    </source>
</evidence>
<dbReference type="RefSeq" id="XP_024665999.1">
    <property type="nucleotide sequence ID" value="XM_024810231.1"/>
</dbReference>
<organism evidence="18 19">
    <name type="scientific">Wickerhamiella sorbophila</name>
    <dbReference type="NCBI Taxonomy" id="45607"/>
    <lineage>
        <taxon>Eukaryota</taxon>
        <taxon>Fungi</taxon>
        <taxon>Dikarya</taxon>
        <taxon>Ascomycota</taxon>
        <taxon>Saccharomycotina</taxon>
        <taxon>Dipodascomycetes</taxon>
        <taxon>Dipodascales</taxon>
        <taxon>Trichomonascaceae</taxon>
        <taxon>Wickerhamiella</taxon>
    </lineage>
</organism>
<dbReference type="NCBIfam" id="TIGR01240">
    <property type="entry name" value="mevDPdecarb"/>
    <property type="match status" value="1"/>
</dbReference>
<dbReference type="GO" id="GO:0019287">
    <property type="term" value="P:isopentenyl diphosphate biosynthetic process, mevalonate pathway"/>
    <property type="evidence" value="ECO:0007669"/>
    <property type="project" value="UniProtKB-UniRule"/>
</dbReference>
<evidence type="ECO:0000313" key="19">
    <source>
        <dbReference type="Proteomes" id="UP000238350"/>
    </source>
</evidence>